<proteinExistence type="predicted"/>
<protein>
    <submittedName>
        <fullName evidence="1">Uncharacterized protein</fullName>
    </submittedName>
</protein>
<gene>
    <name evidence="1" type="ORF">D7V93_33450</name>
</gene>
<sequence length="77" mass="8672">MGKLPQQTVVLGTLIRGEYLFGRFTEARTPKGERYPICMEMLDGSGVEHGMPLLEGSTDDRVIIRSSVYLRAVDHFE</sequence>
<comment type="caution">
    <text evidence="1">The sequence shown here is derived from an EMBL/GenBank/DDBJ whole genome shotgun (WGS) entry which is preliminary data.</text>
</comment>
<dbReference type="EMBL" id="RAWB01000508">
    <property type="protein sequence ID" value="RKH48189.1"/>
    <property type="molecule type" value="Genomic_DNA"/>
</dbReference>
<keyword evidence="2" id="KW-1185">Reference proteome</keyword>
<dbReference type="Proteomes" id="UP000272888">
    <property type="component" value="Unassembled WGS sequence"/>
</dbReference>
<accession>A0A3A8NXG2</accession>
<reference evidence="2" key="1">
    <citation type="submission" date="2018-09" db="EMBL/GenBank/DDBJ databases">
        <authorList>
            <person name="Livingstone P.G."/>
            <person name="Whitworth D.E."/>
        </authorList>
    </citation>
    <scope>NUCLEOTIDE SEQUENCE [LARGE SCALE GENOMIC DNA]</scope>
    <source>
        <strain evidence="2">CA051B</strain>
    </source>
</reference>
<evidence type="ECO:0000313" key="2">
    <source>
        <dbReference type="Proteomes" id="UP000272888"/>
    </source>
</evidence>
<name>A0A3A8NXG2_9BACT</name>
<organism evidence="1 2">
    <name type="scientific">Corallococcus llansteffanensis</name>
    <dbReference type="NCBI Taxonomy" id="2316731"/>
    <lineage>
        <taxon>Bacteria</taxon>
        <taxon>Pseudomonadati</taxon>
        <taxon>Myxococcota</taxon>
        <taxon>Myxococcia</taxon>
        <taxon>Myxococcales</taxon>
        <taxon>Cystobacterineae</taxon>
        <taxon>Myxococcaceae</taxon>
        <taxon>Corallococcus</taxon>
    </lineage>
</organism>
<dbReference type="AlphaFoldDB" id="A0A3A8NXG2"/>
<evidence type="ECO:0000313" key="1">
    <source>
        <dbReference type="EMBL" id="RKH48189.1"/>
    </source>
</evidence>